<dbReference type="GO" id="GO:0046872">
    <property type="term" value="F:metal ion binding"/>
    <property type="evidence" value="ECO:0007669"/>
    <property type="project" value="UniProtKB-UniRule"/>
</dbReference>
<dbReference type="InterPro" id="IPR051464">
    <property type="entry name" value="Peptidase_M42_aminopept"/>
</dbReference>
<dbReference type="SUPFAM" id="SSF101821">
    <property type="entry name" value="Aminopeptidase/glucanase lid domain"/>
    <property type="match status" value="1"/>
</dbReference>
<evidence type="ECO:0000256" key="4">
    <source>
        <dbReference type="ARBA" id="ARBA00022723"/>
    </source>
</evidence>
<keyword evidence="10" id="KW-1185">Reference proteome</keyword>
<dbReference type="PANTHER" id="PTHR32481">
    <property type="entry name" value="AMINOPEPTIDASE"/>
    <property type="match status" value="1"/>
</dbReference>
<dbReference type="Pfam" id="PF05343">
    <property type="entry name" value="Peptidase_M42"/>
    <property type="match status" value="1"/>
</dbReference>
<comment type="caution">
    <text evidence="9">The sequence shown here is derived from an EMBL/GenBank/DDBJ whole genome shotgun (WGS) entry which is preliminary data.</text>
</comment>
<keyword evidence="2" id="KW-0031">Aminopeptidase</keyword>
<dbReference type="STRING" id="471514.AN477_05195"/>
<feature type="active site" description="Proton acceptor" evidence="7">
    <location>
        <position position="202"/>
    </location>
</feature>
<evidence type="ECO:0000256" key="2">
    <source>
        <dbReference type="ARBA" id="ARBA00022438"/>
    </source>
</evidence>
<evidence type="ECO:0000256" key="5">
    <source>
        <dbReference type="ARBA" id="ARBA00022801"/>
    </source>
</evidence>
<accession>A0A0P9D670</accession>
<feature type="binding site" evidence="8">
    <location>
        <position position="203"/>
    </location>
    <ligand>
        <name>Zn(2+)</name>
        <dbReference type="ChEBI" id="CHEBI:29105"/>
        <label>2</label>
    </ligand>
</feature>
<dbReference type="InterPro" id="IPR008007">
    <property type="entry name" value="Peptidase_M42"/>
</dbReference>
<name>A0A0P9D670_9BACL</name>
<evidence type="ECO:0008006" key="11">
    <source>
        <dbReference type="Google" id="ProtNLM"/>
    </source>
</evidence>
<feature type="binding site" evidence="8">
    <location>
        <position position="309"/>
    </location>
    <ligand>
        <name>Zn(2+)</name>
        <dbReference type="ChEBI" id="CHEBI:29105"/>
        <label>2</label>
    </ligand>
</feature>
<organism evidence="9 10">
    <name type="scientific">Alicyclobacillus ferrooxydans</name>
    <dbReference type="NCBI Taxonomy" id="471514"/>
    <lineage>
        <taxon>Bacteria</taxon>
        <taxon>Bacillati</taxon>
        <taxon>Bacillota</taxon>
        <taxon>Bacilli</taxon>
        <taxon>Bacillales</taxon>
        <taxon>Alicyclobacillaceae</taxon>
        <taxon>Alicyclobacillus</taxon>
    </lineage>
</organism>
<dbReference type="GO" id="GO:0004177">
    <property type="term" value="F:aminopeptidase activity"/>
    <property type="evidence" value="ECO:0007669"/>
    <property type="project" value="UniProtKB-UniRule"/>
</dbReference>
<feature type="binding site" evidence="8">
    <location>
        <position position="225"/>
    </location>
    <ligand>
        <name>Zn(2+)</name>
        <dbReference type="ChEBI" id="CHEBI:29105"/>
        <label>1</label>
    </ligand>
</feature>
<dbReference type="AlphaFoldDB" id="A0A0P9D670"/>
<dbReference type="GO" id="GO:0006508">
    <property type="term" value="P:proteolysis"/>
    <property type="evidence" value="ECO:0007669"/>
    <property type="project" value="UniProtKB-KW"/>
</dbReference>
<evidence type="ECO:0000256" key="3">
    <source>
        <dbReference type="ARBA" id="ARBA00022670"/>
    </source>
</evidence>
<evidence type="ECO:0000256" key="6">
    <source>
        <dbReference type="PIRNR" id="PIRNR001123"/>
    </source>
</evidence>
<keyword evidence="4 8" id="KW-0479">Metal-binding</keyword>
<dbReference type="Gene3D" id="3.40.630.10">
    <property type="entry name" value="Zn peptidases"/>
    <property type="match status" value="1"/>
</dbReference>
<proteinExistence type="inferred from homology"/>
<evidence type="ECO:0000313" key="10">
    <source>
        <dbReference type="Proteomes" id="UP000050482"/>
    </source>
</evidence>
<evidence type="ECO:0000256" key="1">
    <source>
        <dbReference type="ARBA" id="ARBA00006272"/>
    </source>
</evidence>
<feature type="binding site" evidence="8">
    <location>
        <position position="60"/>
    </location>
    <ligand>
        <name>Zn(2+)</name>
        <dbReference type="ChEBI" id="CHEBI:29105"/>
        <label>1</label>
    </ligand>
</feature>
<evidence type="ECO:0000313" key="9">
    <source>
        <dbReference type="EMBL" id="KPV44894.1"/>
    </source>
</evidence>
<feature type="binding site" evidence="8">
    <location>
        <position position="170"/>
    </location>
    <ligand>
        <name>Zn(2+)</name>
        <dbReference type="ChEBI" id="CHEBI:29105"/>
        <label>1</label>
    </ligand>
</feature>
<evidence type="ECO:0000256" key="8">
    <source>
        <dbReference type="PIRSR" id="PIRSR001123-2"/>
    </source>
</evidence>
<comment type="similarity">
    <text evidence="1 6">Belongs to the peptidase M42 family.</text>
</comment>
<dbReference type="CDD" id="cd05656">
    <property type="entry name" value="M42_Frv"/>
    <property type="match status" value="1"/>
</dbReference>
<feature type="binding site" evidence="8">
    <location>
        <position position="170"/>
    </location>
    <ligand>
        <name>Zn(2+)</name>
        <dbReference type="ChEBI" id="CHEBI:29105"/>
        <label>2</label>
    </ligand>
</feature>
<dbReference type="Gene3D" id="2.40.30.40">
    <property type="entry name" value="Peptidase M42, domain 2"/>
    <property type="match status" value="1"/>
</dbReference>
<dbReference type="EMBL" id="LJCO01000020">
    <property type="protein sequence ID" value="KPV44894.1"/>
    <property type="molecule type" value="Genomic_DNA"/>
</dbReference>
<dbReference type="OrthoDB" id="9772053at2"/>
<protein>
    <recommendedName>
        <fullName evidence="11">Peptidase M42</fullName>
    </recommendedName>
</protein>
<dbReference type="InterPro" id="IPR023367">
    <property type="entry name" value="Peptidase_M42_dom2"/>
</dbReference>
<gene>
    <name evidence="9" type="ORF">AN477_05195</name>
</gene>
<comment type="cofactor">
    <cofactor evidence="8">
        <name>a divalent metal cation</name>
        <dbReference type="ChEBI" id="CHEBI:60240"/>
    </cofactor>
    <text evidence="8">Binds 2 divalent metal cations per subunit.</text>
</comment>
<dbReference type="Proteomes" id="UP000050482">
    <property type="component" value="Unassembled WGS sequence"/>
</dbReference>
<keyword evidence="5" id="KW-0378">Hydrolase</keyword>
<dbReference type="PANTHER" id="PTHR32481:SF0">
    <property type="entry name" value="AMINOPEPTIDASE YPDE-RELATED"/>
    <property type="match status" value="1"/>
</dbReference>
<dbReference type="PATRIC" id="fig|471514.4.peg.3206"/>
<evidence type="ECO:0000256" key="7">
    <source>
        <dbReference type="PIRSR" id="PIRSR001123-1"/>
    </source>
</evidence>
<sequence>MLHLLSGHGGPGFEEAVASKVRTAFSEYTSEIRTDTLGNVIATVHGFGGKSAPSIMLSAHMDEIALVVTKIEAGGFLRVAQSGGFDPRTLVGQEVVVHSRETLRGVIGSKPPHLTSPEERKKAAPLEDLYIDVAMAEERVRSLVRVGDRVTLHRETMELLNHRVSGKALDNRTSIAIILETLKYLQGLKHQADVIAVASVQEEVGMRGAATAAYGVNPDIAIAIDVTFADMPGQDPDESFKLGAGPAVSFGPNIHPKVFRGLRDTADKNGIPYQLELSQGPTGTDGAAFQIARRGLATGVIGIAIRYMHCSVETGSYDDIVSCGRLLAHYIASITTEDVEGLSCY</sequence>
<dbReference type="PIRSF" id="PIRSF001123">
    <property type="entry name" value="PepA_GA"/>
    <property type="match status" value="1"/>
</dbReference>
<keyword evidence="3" id="KW-0645">Protease</keyword>
<dbReference type="SUPFAM" id="SSF53187">
    <property type="entry name" value="Zn-dependent exopeptidases"/>
    <property type="match status" value="1"/>
</dbReference>
<reference evidence="9 10" key="1">
    <citation type="submission" date="2015-09" db="EMBL/GenBank/DDBJ databases">
        <title>Draft genome sequence of Alicyclobacillus ferrooxydans DSM 22381.</title>
        <authorList>
            <person name="Hemp J."/>
        </authorList>
    </citation>
    <scope>NUCLEOTIDE SEQUENCE [LARGE SCALE GENOMIC DNA]</scope>
    <source>
        <strain evidence="9 10">TC-34</strain>
    </source>
</reference>